<gene>
    <name evidence="1" type="ORF">SAMN05444487_10937</name>
</gene>
<dbReference type="AlphaFoldDB" id="A0A1H2YDC1"/>
<keyword evidence="2" id="KW-1185">Reference proteome</keyword>
<evidence type="ECO:0000313" key="1">
    <source>
        <dbReference type="EMBL" id="SDX03203.1"/>
    </source>
</evidence>
<evidence type="ECO:0000313" key="2">
    <source>
        <dbReference type="Proteomes" id="UP000198534"/>
    </source>
</evidence>
<dbReference type="EMBL" id="FNNQ01000009">
    <property type="protein sequence ID" value="SDX03203.1"/>
    <property type="molecule type" value="Genomic_DNA"/>
</dbReference>
<name>A0A1H2YDC1_9BACL</name>
<organism evidence="1 2">
    <name type="scientific">Marininema mesophilum</name>
    <dbReference type="NCBI Taxonomy" id="1048340"/>
    <lineage>
        <taxon>Bacteria</taxon>
        <taxon>Bacillati</taxon>
        <taxon>Bacillota</taxon>
        <taxon>Bacilli</taxon>
        <taxon>Bacillales</taxon>
        <taxon>Thermoactinomycetaceae</taxon>
        <taxon>Marininema</taxon>
    </lineage>
</organism>
<dbReference type="Proteomes" id="UP000198534">
    <property type="component" value="Unassembled WGS sequence"/>
</dbReference>
<accession>A0A1H2YDC1</accession>
<sequence>MKNVMGNINLAEVQLQREKVVIFFNASLTSYVVRTEKIKPGELNYSSGF</sequence>
<reference evidence="1 2" key="1">
    <citation type="submission" date="2016-10" db="EMBL/GenBank/DDBJ databases">
        <authorList>
            <person name="de Groot N.N."/>
        </authorList>
    </citation>
    <scope>NUCLEOTIDE SEQUENCE [LARGE SCALE GENOMIC DNA]</scope>
    <source>
        <strain evidence="1 2">DSM 45610</strain>
    </source>
</reference>
<proteinExistence type="predicted"/>
<protein>
    <submittedName>
        <fullName evidence="1">Uncharacterized protein</fullName>
    </submittedName>
</protein>